<reference evidence="8 9" key="1">
    <citation type="submission" date="2024-06" db="EMBL/GenBank/DDBJ databases">
        <title>Brevundimonas sp. C11.</title>
        <authorList>
            <person name="Maltman C."/>
        </authorList>
    </citation>
    <scope>NUCLEOTIDE SEQUENCE [LARGE SCALE GENOMIC DNA]</scope>
    <source>
        <strain evidence="8 9">C11</strain>
    </source>
</reference>
<feature type="chain" id="PRO_5046868355" evidence="6">
    <location>
        <begin position="24"/>
        <end position="423"/>
    </location>
</feature>
<dbReference type="PROSITE" id="PS00138">
    <property type="entry name" value="SUBTILASE_SER"/>
    <property type="match status" value="1"/>
</dbReference>
<dbReference type="EMBL" id="JBEGDD010000002">
    <property type="protein sequence ID" value="MEQ7154385.1"/>
    <property type="molecule type" value="Genomic_DNA"/>
</dbReference>
<dbReference type="PANTHER" id="PTHR43806">
    <property type="entry name" value="PEPTIDASE S8"/>
    <property type="match status" value="1"/>
</dbReference>
<gene>
    <name evidence="8" type="ORF">ABN401_04080</name>
</gene>
<dbReference type="RefSeq" id="WP_349683554.1">
    <property type="nucleotide sequence ID" value="NZ_JBEGDD010000002.1"/>
</dbReference>
<dbReference type="Proteomes" id="UP001445732">
    <property type="component" value="Unassembled WGS sequence"/>
</dbReference>
<protein>
    <submittedName>
        <fullName evidence="8">S8 family serine peptidase</fullName>
    </submittedName>
</protein>
<dbReference type="InterPro" id="IPR015500">
    <property type="entry name" value="Peptidase_S8_subtilisin-rel"/>
</dbReference>
<dbReference type="InterPro" id="IPR036852">
    <property type="entry name" value="Peptidase_S8/S53_dom_sf"/>
</dbReference>
<evidence type="ECO:0000256" key="3">
    <source>
        <dbReference type="ARBA" id="ARBA00022801"/>
    </source>
</evidence>
<sequence>MNGRMAGLAALAAALIGTTPTAAQIGPLTTPRLPGVTGLPDVGRLEGLAGRVVDEALQAPSRLTGLIRRSQGGLEADPSGWPVVAGEIVAIDLSDEARREAVESGYRFLREERLEALDLTTTVLAPPRRLSLARAVERLQALDPGAEVTFNHVHAPAGAVEGSPTFAPAVSTPQRGGARLGLIDTGVDASHPALAGSRITQRGFAGTARAGAHGSAVASLMVGRSGAFSGGAPGADLLVADIYGGQTAGGASTTLAQALAWMVEQRATVVNVSLVGPRNSLVERAVARAQAEGVTVVAAVGNDGPAAPPLYPAAYAGVVGVTGVGGRNQILPEAARGAHVDFAAPGADMAAAGSGGGWTTVRGTSFAAPIVAGLLSTRGQASLAGQATDLGARGRDPVFGAGLVGTTARVAPSAVGARGRLRR</sequence>
<keyword evidence="9" id="KW-1185">Reference proteome</keyword>
<feature type="signal peptide" evidence="6">
    <location>
        <begin position="1"/>
        <end position="23"/>
    </location>
</feature>
<evidence type="ECO:0000313" key="9">
    <source>
        <dbReference type="Proteomes" id="UP001445732"/>
    </source>
</evidence>
<keyword evidence="4 5" id="KW-0720">Serine protease</keyword>
<evidence type="ECO:0000313" key="8">
    <source>
        <dbReference type="EMBL" id="MEQ7154385.1"/>
    </source>
</evidence>
<evidence type="ECO:0000256" key="6">
    <source>
        <dbReference type="SAM" id="SignalP"/>
    </source>
</evidence>
<feature type="domain" description="Peptidase S8/S53" evidence="7">
    <location>
        <begin position="177"/>
        <end position="375"/>
    </location>
</feature>
<feature type="active site" description="Charge relay system" evidence="5">
    <location>
        <position position="213"/>
    </location>
</feature>
<dbReference type="InterPro" id="IPR050131">
    <property type="entry name" value="Peptidase_S8_subtilisin-like"/>
</dbReference>
<dbReference type="PRINTS" id="PR00723">
    <property type="entry name" value="SUBTILISIN"/>
</dbReference>
<name>A0ABV1NKL8_9CAUL</name>
<comment type="similarity">
    <text evidence="1 5">Belongs to the peptidase S8 family.</text>
</comment>
<dbReference type="SUPFAM" id="SSF52743">
    <property type="entry name" value="Subtilisin-like"/>
    <property type="match status" value="1"/>
</dbReference>
<evidence type="ECO:0000256" key="2">
    <source>
        <dbReference type="ARBA" id="ARBA00022670"/>
    </source>
</evidence>
<evidence type="ECO:0000256" key="5">
    <source>
        <dbReference type="PROSITE-ProRule" id="PRU01240"/>
    </source>
</evidence>
<feature type="active site" description="Charge relay system" evidence="5">
    <location>
        <position position="184"/>
    </location>
</feature>
<dbReference type="PROSITE" id="PS51892">
    <property type="entry name" value="SUBTILASE"/>
    <property type="match status" value="1"/>
</dbReference>
<dbReference type="InterPro" id="IPR023828">
    <property type="entry name" value="Peptidase_S8_Ser-AS"/>
</dbReference>
<dbReference type="CDD" id="cd05561">
    <property type="entry name" value="Peptidases_S8_4"/>
    <property type="match status" value="1"/>
</dbReference>
<keyword evidence="6" id="KW-0732">Signal</keyword>
<keyword evidence="3 5" id="KW-0378">Hydrolase</keyword>
<proteinExistence type="inferred from homology"/>
<feature type="active site" description="Charge relay system" evidence="5">
    <location>
        <position position="365"/>
    </location>
</feature>
<dbReference type="InterPro" id="IPR000209">
    <property type="entry name" value="Peptidase_S8/S53_dom"/>
</dbReference>
<accession>A0ABV1NKL8</accession>
<keyword evidence="2 5" id="KW-0645">Protease</keyword>
<evidence type="ECO:0000256" key="4">
    <source>
        <dbReference type="ARBA" id="ARBA00022825"/>
    </source>
</evidence>
<comment type="caution">
    <text evidence="8">The sequence shown here is derived from an EMBL/GenBank/DDBJ whole genome shotgun (WGS) entry which is preliminary data.</text>
</comment>
<organism evidence="8 9">
    <name type="scientific">Brevundimonas aurifodinae</name>
    <dbReference type="NCBI Taxonomy" id="1508312"/>
    <lineage>
        <taxon>Bacteria</taxon>
        <taxon>Pseudomonadati</taxon>
        <taxon>Pseudomonadota</taxon>
        <taxon>Alphaproteobacteria</taxon>
        <taxon>Caulobacterales</taxon>
        <taxon>Caulobacteraceae</taxon>
        <taxon>Brevundimonas</taxon>
    </lineage>
</organism>
<evidence type="ECO:0000259" key="7">
    <source>
        <dbReference type="Pfam" id="PF00082"/>
    </source>
</evidence>
<dbReference type="Pfam" id="PF00082">
    <property type="entry name" value="Peptidase_S8"/>
    <property type="match status" value="1"/>
</dbReference>
<dbReference type="PANTHER" id="PTHR43806:SF11">
    <property type="entry name" value="CEREVISIN-RELATED"/>
    <property type="match status" value="1"/>
</dbReference>
<dbReference type="Gene3D" id="3.40.50.200">
    <property type="entry name" value="Peptidase S8/S53 domain"/>
    <property type="match status" value="1"/>
</dbReference>
<evidence type="ECO:0000256" key="1">
    <source>
        <dbReference type="ARBA" id="ARBA00011073"/>
    </source>
</evidence>